<dbReference type="EMBL" id="BMCP01000006">
    <property type="protein sequence ID" value="GGE52975.1"/>
    <property type="molecule type" value="Genomic_DNA"/>
</dbReference>
<comment type="pathway">
    <text evidence="3">Amino-acid biosynthesis; L-isoleucine biosynthesis; L-isoleucine from 2-oxobutanoate: step 4/4.</text>
</comment>
<evidence type="ECO:0000256" key="1">
    <source>
        <dbReference type="ARBA" id="ARBA00001933"/>
    </source>
</evidence>
<keyword evidence="10" id="KW-0100">Branched-chain amino acid biosynthesis</keyword>
<comment type="cofactor">
    <cofactor evidence="1">
        <name>pyridoxal 5'-phosphate</name>
        <dbReference type="ChEBI" id="CHEBI:597326"/>
    </cofactor>
</comment>
<dbReference type="AlphaFoldDB" id="A0A8J2YLS3"/>
<sequence length="280" mass="29750">MLWYRGKISTDMEVPFNLSDRGLLLADGVFETLLVTGGRAFLLDEHLDRLTRGCATLGIACDRRVPEQAVRDLVAAAPGAATLRVTVTRGAGARGLPPPKDAVPTIFASRSPWSEGMAFSQVRLAVSSIRRNATSPLSRIKSLAYLDNVLALGEARQNGADDALILSSDGNVACASAANIFILENRHLTTPPTSVGILDGIMRGFTLSAARDMGLAVVEEAFGLDRLMKADAIFLTNSVRLLMPVIALDGKECHPAATDLMVKLASALADALGLHSRPTF</sequence>
<dbReference type="GO" id="GO:0016829">
    <property type="term" value="F:lyase activity"/>
    <property type="evidence" value="ECO:0007669"/>
    <property type="project" value="UniProtKB-KW"/>
</dbReference>
<dbReference type="FunFam" id="3.20.10.10:FF:000002">
    <property type="entry name" value="D-alanine aminotransferase"/>
    <property type="match status" value="1"/>
</dbReference>
<dbReference type="SUPFAM" id="SSF56752">
    <property type="entry name" value="D-aminoacid aminotransferase-like PLP-dependent enzymes"/>
    <property type="match status" value="1"/>
</dbReference>
<organism evidence="14 15">
    <name type="scientific">Agaricicola taiwanensis</name>
    <dbReference type="NCBI Taxonomy" id="591372"/>
    <lineage>
        <taxon>Bacteria</taxon>
        <taxon>Pseudomonadati</taxon>
        <taxon>Pseudomonadota</taxon>
        <taxon>Alphaproteobacteria</taxon>
        <taxon>Rhodobacterales</taxon>
        <taxon>Paracoccaceae</taxon>
        <taxon>Agaricicola</taxon>
    </lineage>
</organism>
<keyword evidence="9" id="KW-0663">Pyridoxal phosphate</keyword>
<comment type="catalytic activity">
    <reaction evidence="11">
        <text>L-valine + 2-oxoglutarate = 3-methyl-2-oxobutanoate + L-glutamate</text>
        <dbReference type="Rhea" id="RHEA:24813"/>
        <dbReference type="ChEBI" id="CHEBI:11851"/>
        <dbReference type="ChEBI" id="CHEBI:16810"/>
        <dbReference type="ChEBI" id="CHEBI:29985"/>
        <dbReference type="ChEBI" id="CHEBI:57762"/>
        <dbReference type="EC" id="2.6.1.42"/>
    </reaction>
</comment>
<evidence type="ECO:0000256" key="6">
    <source>
        <dbReference type="ARBA" id="ARBA00009320"/>
    </source>
</evidence>
<comment type="catalytic activity">
    <reaction evidence="12">
        <text>L-isoleucine + 2-oxoglutarate = (S)-3-methyl-2-oxopentanoate + L-glutamate</text>
        <dbReference type="Rhea" id="RHEA:24801"/>
        <dbReference type="ChEBI" id="CHEBI:16810"/>
        <dbReference type="ChEBI" id="CHEBI:29985"/>
        <dbReference type="ChEBI" id="CHEBI:35146"/>
        <dbReference type="ChEBI" id="CHEBI:58045"/>
        <dbReference type="EC" id="2.6.1.42"/>
    </reaction>
</comment>
<name>A0A8J2YLS3_9RHOB</name>
<comment type="catalytic activity">
    <reaction evidence="13">
        <text>L-leucine + 2-oxoglutarate = 4-methyl-2-oxopentanoate + L-glutamate</text>
        <dbReference type="Rhea" id="RHEA:18321"/>
        <dbReference type="ChEBI" id="CHEBI:16810"/>
        <dbReference type="ChEBI" id="CHEBI:17865"/>
        <dbReference type="ChEBI" id="CHEBI:29985"/>
        <dbReference type="ChEBI" id="CHEBI:57427"/>
        <dbReference type="EC" id="2.6.1.42"/>
    </reaction>
</comment>
<evidence type="ECO:0000256" key="10">
    <source>
        <dbReference type="ARBA" id="ARBA00023304"/>
    </source>
</evidence>
<evidence type="ECO:0000256" key="13">
    <source>
        <dbReference type="ARBA" id="ARBA00049229"/>
    </source>
</evidence>
<gene>
    <name evidence="14" type="ORF">GCM10007276_32500</name>
</gene>
<comment type="caution">
    <text evidence="14">The sequence shown here is derived from an EMBL/GenBank/DDBJ whole genome shotgun (WGS) entry which is preliminary data.</text>
</comment>
<dbReference type="GO" id="GO:0005829">
    <property type="term" value="C:cytosol"/>
    <property type="evidence" value="ECO:0007669"/>
    <property type="project" value="TreeGrafter"/>
</dbReference>
<evidence type="ECO:0000256" key="8">
    <source>
        <dbReference type="ARBA" id="ARBA00014472"/>
    </source>
</evidence>
<dbReference type="Gene3D" id="3.30.470.10">
    <property type="match status" value="1"/>
</dbReference>
<dbReference type="Gene3D" id="3.20.10.10">
    <property type="entry name" value="D-amino Acid Aminotransferase, subunit A, domain 2"/>
    <property type="match status" value="1"/>
</dbReference>
<reference evidence="14" key="1">
    <citation type="journal article" date="2014" name="Int. J. Syst. Evol. Microbiol.">
        <title>Complete genome sequence of Corynebacterium casei LMG S-19264T (=DSM 44701T), isolated from a smear-ripened cheese.</title>
        <authorList>
            <consortium name="US DOE Joint Genome Institute (JGI-PGF)"/>
            <person name="Walter F."/>
            <person name="Albersmeier A."/>
            <person name="Kalinowski J."/>
            <person name="Ruckert C."/>
        </authorList>
    </citation>
    <scope>NUCLEOTIDE SEQUENCE</scope>
    <source>
        <strain evidence="14">CCM 7684</strain>
    </source>
</reference>
<dbReference type="InterPro" id="IPR001544">
    <property type="entry name" value="Aminotrans_IV"/>
</dbReference>
<comment type="pathway">
    <text evidence="4">Amino-acid biosynthesis; L-valine biosynthesis; L-valine from pyruvate: step 4/4.</text>
</comment>
<dbReference type="Pfam" id="PF01063">
    <property type="entry name" value="Aminotran_4"/>
    <property type="match status" value="1"/>
</dbReference>
<accession>A0A8J2YLS3</accession>
<evidence type="ECO:0000256" key="2">
    <source>
        <dbReference type="ARBA" id="ARBA00003109"/>
    </source>
</evidence>
<evidence type="ECO:0000313" key="15">
    <source>
        <dbReference type="Proteomes" id="UP000602745"/>
    </source>
</evidence>
<dbReference type="GO" id="GO:0008652">
    <property type="term" value="P:amino acid biosynthetic process"/>
    <property type="evidence" value="ECO:0007669"/>
    <property type="project" value="UniProtKB-ARBA"/>
</dbReference>
<dbReference type="InterPro" id="IPR043131">
    <property type="entry name" value="BCAT-like_N"/>
</dbReference>
<dbReference type="PANTHER" id="PTHR42743">
    <property type="entry name" value="AMINO-ACID AMINOTRANSFERASE"/>
    <property type="match status" value="1"/>
</dbReference>
<comment type="pathway">
    <text evidence="5">Amino-acid biosynthesis; L-leucine biosynthesis; L-leucine from 3-methyl-2-oxobutanoate: step 4/4.</text>
</comment>
<dbReference type="GO" id="GO:0009082">
    <property type="term" value="P:branched-chain amino acid biosynthetic process"/>
    <property type="evidence" value="ECO:0007669"/>
    <property type="project" value="UniProtKB-KW"/>
</dbReference>
<evidence type="ECO:0000256" key="3">
    <source>
        <dbReference type="ARBA" id="ARBA00004824"/>
    </source>
</evidence>
<evidence type="ECO:0000256" key="9">
    <source>
        <dbReference type="ARBA" id="ARBA00022898"/>
    </source>
</evidence>
<evidence type="ECO:0000256" key="5">
    <source>
        <dbReference type="ARBA" id="ARBA00005072"/>
    </source>
</evidence>
<comment type="similarity">
    <text evidence="6">Belongs to the class-IV pyridoxal-phosphate-dependent aminotransferase family.</text>
</comment>
<reference evidence="14" key="2">
    <citation type="submission" date="2020-09" db="EMBL/GenBank/DDBJ databases">
        <authorList>
            <person name="Sun Q."/>
            <person name="Sedlacek I."/>
        </authorList>
    </citation>
    <scope>NUCLEOTIDE SEQUENCE</scope>
    <source>
        <strain evidence="14">CCM 7684</strain>
    </source>
</reference>
<proteinExistence type="inferred from homology"/>
<dbReference type="PANTHER" id="PTHR42743:SF11">
    <property type="entry name" value="AMINODEOXYCHORISMATE LYASE"/>
    <property type="match status" value="1"/>
</dbReference>
<dbReference type="InterPro" id="IPR050571">
    <property type="entry name" value="Class-IV_PLP-Dep_Aminotrnsfr"/>
</dbReference>
<evidence type="ECO:0000313" key="14">
    <source>
        <dbReference type="EMBL" id="GGE52975.1"/>
    </source>
</evidence>
<dbReference type="InterPro" id="IPR036038">
    <property type="entry name" value="Aminotransferase-like"/>
</dbReference>
<protein>
    <recommendedName>
        <fullName evidence="8">Probable branched-chain-amino-acid aminotransferase</fullName>
        <ecNumber evidence="7">2.6.1.42</ecNumber>
    </recommendedName>
</protein>
<dbReference type="EC" id="2.6.1.42" evidence="7"/>
<evidence type="ECO:0000256" key="7">
    <source>
        <dbReference type="ARBA" id="ARBA00013053"/>
    </source>
</evidence>
<comment type="function">
    <text evidence="2">Acts on leucine, isoleucine and valine.</text>
</comment>
<evidence type="ECO:0000256" key="11">
    <source>
        <dbReference type="ARBA" id="ARBA00048212"/>
    </source>
</evidence>
<dbReference type="Proteomes" id="UP000602745">
    <property type="component" value="Unassembled WGS sequence"/>
</dbReference>
<evidence type="ECO:0000256" key="12">
    <source>
        <dbReference type="ARBA" id="ARBA00048798"/>
    </source>
</evidence>
<dbReference type="GO" id="GO:0004084">
    <property type="term" value="F:branched-chain-amino-acid transaminase activity"/>
    <property type="evidence" value="ECO:0007669"/>
    <property type="project" value="UniProtKB-EC"/>
</dbReference>
<dbReference type="InterPro" id="IPR043132">
    <property type="entry name" value="BCAT-like_C"/>
</dbReference>
<keyword evidence="10" id="KW-0028">Amino-acid biosynthesis</keyword>
<keyword evidence="15" id="KW-1185">Reference proteome</keyword>
<keyword evidence="14" id="KW-0456">Lyase</keyword>
<evidence type="ECO:0000256" key="4">
    <source>
        <dbReference type="ARBA" id="ARBA00004931"/>
    </source>
</evidence>